<reference evidence="2 3" key="1">
    <citation type="journal article" date="2015" name="Genome Biol.">
        <title>Comparative genomics of Steinernema reveals deeply conserved gene regulatory networks.</title>
        <authorList>
            <person name="Dillman A.R."/>
            <person name="Macchietto M."/>
            <person name="Porter C.F."/>
            <person name="Rogers A."/>
            <person name="Williams B."/>
            <person name="Antoshechkin I."/>
            <person name="Lee M.M."/>
            <person name="Goodwin Z."/>
            <person name="Lu X."/>
            <person name="Lewis E.E."/>
            <person name="Goodrich-Blair H."/>
            <person name="Stock S.P."/>
            <person name="Adams B.J."/>
            <person name="Sternberg P.W."/>
            <person name="Mortazavi A."/>
        </authorList>
    </citation>
    <scope>NUCLEOTIDE SEQUENCE [LARGE SCALE GENOMIC DNA]</scope>
    <source>
        <strain evidence="2 3">ALL</strain>
    </source>
</reference>
<gene>
    <name evidence="2" type="ORF">L596_030194</name>
</gene>
<reference evidence="2 3" key="2">
    <citation type="journal article" date="2019" name="G3 (Bethesda)">
        <title>Hybrid Assembly of the Genome of the Entomopathogenic Nematode Steinernema carpocapsae Identifies the X-Chromosome.</title>
        <authorList>
            <person name="Serra L."/>
            <person name="Macchietto M."/>
            <person name="Macias-Munoz A."/>
            <person name="McGill C.J."/>
            <person name="Rodriguez I.M."/>
            <person name="Rodriguez B."/>
            <person name="Murad R."/>
            <person name="Mortazavi A."/>
        </authorList>
    </citation>
    <scope>NUCLEOTIDE SEQUENCE [LARGE SCALE GENOMIC DNA]</scope>
    <source>
        <strain evidence="2 3">ALL</strain>
    </source>
</reference>
<comment type="caution">
    <text evidence="2">The sequence shown here is derived from an EMBL/GenBank/DDBJ whole genome shotgun (WGS) entry which is preliminary data.</text>
</comment>
<feature type="compositionally biased region" description="Basic residues" evidence="1">
    <location>
        <begin position="231"/>
        <end position="247"/>
    </location>
</feature>
<protein>
    <submittedName>
        <fullName evidence="2">Uncharacterized protein</fullName>
    </submittedName>
</protein>
<evidence type="ECO:0000313" key="2">
    <source>
        <dbReference type="EMBL" id="TKR58791.1"/>
    </source>
</evidence>
<evidence type="ECO:0000256" key="1">
    <source>
        <dbReference type="SAM" id="MobiDB-lite"/>
    </source>
</evidence>
<evidence type="ECO:0000313" key="3">
    <source>
        <dbReference type="Proteomes" id="UP000298663"/>
    </source>
</evidence>
<feature type="compositionally biased region" description="Basic and acidic residues" evidence="1">
    <location>
        <begin position="209"/>
        <end position="222"/>
    </location>
</feature>
<sequence length="265" mass="28567">MLRRPSPTPPPGCSDATLCSGCSYAPTTPASAVCSQSGDSAALLRYSKRQILDLNPEETGEPIIFSDEMLVALDAISRQNYGYILNSLCEPDSSFMESSYADFGDAFDSVPSSSSLWEIFHTPLGVKPVAIPVAGDDGKIPLLPIYVFESILKSPLEGDGFDVFRGPLPAPTKVPAAYEELLGLEPLSGDIEMKPTSKCFTPKRTARLPRGDKYPTDKKKEAPPTAAVFRPRSKSNRRKKKRGHRGGGRGAQKSEAEEPSAVACE</sequence>
<dbReference type="EMBL" id="AZBU02000013">
    <property type="protein sequence ID" value="TKR58791.1"/>
    <property type="molecule type" value="Genomic_DNA"/>
</dbReference>
<dbReference type="Proteomes" id="UP000298663">
    <property type="component" value="Unassembled WGS sequence"/>
</dbReference>
<dbReference type="AlphaFoldDB" id="A0A4U5LS13"/>
<organism evidence="2 3">
    <name type="scientific">Steinernema carpocapsae</name>
    <name type="common">Entomopathogenic nematode</name>
    <dbReference type="NCBI Taxonomy" id="34508"/>
    <lineage>
        <taxon>Eukaryota</taxon>
        <taxon>Metazoa</taxon>
        <taxon>Ecdysozoa</taxon>
        <taxon>Nematoda</taxon>
        <taxon>Chromadorea</taxon>
        <taxon>Rhabditida</taxon>
        <taxon>Tylenchina</taxon>
        <taxon>Panagrolaimomorpha</taxon>
        <taxon>Strongyloidoidea</taxon>
        <taxon>Steinernematidae</taxon>
        <taxon>Steinernema</taxon>
    </lineage>
</organism>
<accession>A0A4U5LS13</accession>
<keyword evidence="3" id="KW-1185">Reference proteome</keyword>
<name>A0A4U5LS13_STECR</name>
<feature type="region of interest" description="Disordered" evidence="1">
    <location>
        <begin position="193"/>
        <end position="265"/>
    </location>
</feature>
<proteinExistence type="predicted"/>